<reference evidence="2 3" key="2">
    <citation type="submission" date="2015-05" db="EMBL/GenBank/DDBJ databases">
        <authorList>
            <person name="Morales-Cruz A."/>
            <person name="Amrine K.C."/>
            <person name="Cantu D."/>
        </authorList>
    </citation>
    <scope>NUCLEOTIDE SEQUENCE [LARGE SCALE GENOMIC DNA]</scope>
    <source>
        <strain evidence="2">DA912</strain>
    </source>
</reference>
<evidence type="ECO:0000313" key="3">
    <source>
        <dbReference type="Proteomes" id="UP000034680"/>
    </source>
</evidence>
<organism evidence="2 3">
    <name type="scientific">Diaporthe ampelina</name>
    <dbReference type="NCBI Taxonomy" id="1214573"/>
    <lineage>
        <taxon>Eukaryota</taxon>
        <taxon>Fungi</taxon>
        <taxon>Dikarya</taxon>
        <taxon>Ascomycota</taxon>
        <taxon>Pezizomycotina</taxon>
        <taxon>Sordariomycetes</taxon>
        <taxon>Sordariomycetidae</taxon>
        <taxon>Diaporthales</taxon>
        <taxon>Diaporthaceae</taxon>
        <taxon>Diaporthe</taxon>
    </lineage>
</organism>
<name>A0A0G2F6C3_9PEZI</name>
<accession>A0A0G2F6C3</accession>
<dbReference type="AlphaFoldDB" id="A0A0G2F6C3"/>
<feature type="compositionally biased region" description="Acidic residues" evidence="1">
    <location>
        <begin position="100"/>
        <end position="129"/>
    </location>
</feature>
<dbReference type="Proteomes" id="UP000034680">
    <property type="component" value="Unassembled WGS sequence"/>
</dbReference>
<feature type="compositionally biased region" description="Basic and acidic residues" evidence="1">
    <location>
        <begin position="207"/>
        <end position="216"/>
    </location>
</feature>
<dbReference type="EMBL" id="LCUC01000615">
    <property type="protein sequence ID" value="KKY29764.1"/>
    <property type="molecule type" value="Genomic_DNA"/>
</dbReference>
<sequence length="287" mass="30895">MSSQQTPCPSARPGAAGSLRVLSCTRSKARGNPYLYNIPDPATPTVERWFSIGDITERWDLDWLAQVHLQEPGWPVPCVVRRRVERLRQSRSGGDKTEQAEGEEEDVEEEEQEGEEGEAEAEEPPDGPEGDMSAQQHQPGHVDGDCLGGDLSFGGLCLGEDSRTSTPEGFACANDAASWVASQQRDTHRFRASPTAAKMSSMATDAGRADQRELHETQVLPVGHDALALDDNDDDDDDDAARAMTNSTTNPARSGSWTTGLGGDELAELGMDVDVDVDVDKATGKAD</sequence>
<protein>
    <submittedName>
        <fullName evidence="2">Uncharacterized protein</fullName>
    </submittedName>
</protein>
<evidence type="ECO:0000256" key="1">
    <source>
        <dbReference type="SAM" id="MobiDB-lite"/>
    </source>
</evidence>
<comment type="caution">
    <text evidence="2">The sequence shown here is derived from an EMBL/GenBank/DDBJ whole genome shotgun (WGS) entry which is preliminary data.</text>
</comment>
<proteinExistence type="predicted"/>
<gene>
    <name evidence="2" type="ORF">UCDDA912_g10306</name>
</gene>
<keyword evidence="3" id="KW-1185">Reference proteome</keyword>
<feature type="compositionally biased region" description="Acidic residues" evidence="1">
    <location>
        <begin position="228"/>
        <end position="239"/>
    </location>
</feature>
<feature type="compositionally biased region" description="Polar residues" evidence="1">
    <location>
        <begin position="244"/>
        <end position="259"/>
    </location>
</feature>
<reference evidence="2 3" key="1">
    <citation type="submission" date="2015-05" db="EMBL/GenBank/DDBJ databases">
        <title>Distinctive expansion of gene families associated with plant cell wall degradation and secondary metabolism in the genomes of grapevine trunk pathogens.</title>
        <authorList>
            <person name="Lawrence D.P."/>
            <person name="Travadon R."/>
            <person name="Rolshausen P.E."/>
            <person name="Baumgartner K."/>
        </authorList>
    </citation>
    <scope>NUCLEOTIDE SEQUENCE [LARGE SCALE GENOMIC DNA]</scope>
    <source>
        <strain evidence="2">DA912</strain>
    </source>
</reference>
<feature type="region of interest" description="Disordered" evidence="1">
    <location>
        <begin position="88"/>
        <end position="264"/>
    </location>
</feature>
<evidence type="ECO:0000313" key="2">
    <source>
        <dbReference type="EMBL" id="KKY29764.1"/>
    </source>
</evidence>